<dbReference type="EMBL" id="DQ491002">
    <property type="protein sequence ID" value="ABT14839.1"/>
    <property type="molecule type" value="Genomic_DNA"/>
</dbReference>
<reference evidence="7 8" key="1">
    <citation type="journal article" date="2007" name="Virology">
        <title>Sequence and annotation of the 369-kb NY-2A and the 345-kb AR158 viruses that infect Chlorella NC64A.</title>
        <authorList>
            <person name="Fitzgerald L.A."/>
            <person name="Graves M.V."/>
            <person name="Li X."/>
            <person name="Feldblyum T."/>
            <person name="Nierman W.C."/>
            <person name="Van Etten J.L."/>
        </authorList>
    </citation>
    <scope>NUCLEOTIDE SEQUENCE [LARGE SCALE GENOMIC DNA]</scope>
    <source>
        <strain evidence="7 8">NY-2A</strain>
    </source>
</reference>
<dbReference type="RefSeq" id="YP_001497636.1">
    <property type="nucleotide sequence ID" value="NC_009898.1"/>
</dbReference>
<accession>A7IWW5</accession>
<keyword evidence="4" id="KW-0378">Hydrolase</keyword>
<dbReference type="Gene3D" id="3.40.1440.10">
    <property type="entry name" value="GIY-YIG endonuclease"/>
    <property type="match status" value="1"/>
</dbReference>
<feature type="domain" description="GIY-YIG" evidence="6">
    <location>
        <begin position="1"/>
        <end position="85"/>
    </location>
</feature>
<dbReference type="SMART" id="SM00497">
    <property type="entry name" value="IENR1"/>
    <property type="match status" value="1"/>
</dbReference>
<dbReference type="GO" id="GO:0004519">
    <property type="term" value="F:endonuclease activity"/>
    <property type="evidence" value="ECO:0007669"/>
    <property type="project" value="UniProtKB-KW"/>
</dbReference>
<dbReference type="GO" id="GO:0016787">
    <property type="term" value="F:hydrolase activity"/>
    <property type="evidence" value="ECO:0007669"/>
    <property type="project" value="UniProtKB-KW"/>
</dbReference>
<dbReference type="Proteomes" id="UP000202419">
    <property type="component" value="Segment"/>
</dbReference>
<keyword evidence="8" id="KW-1185">Reference proteome</keyword>
<organism evidence="7 8">
    <name type="scientific">Paramecium bursaria Chlorella virus NY2A</name>
    <name type="common">PBCV-NY2A</name>
    <dbReference type="NCBI Taxonomy" id="46021"/>
    <lineage>
        <taxon>Viruses</taxon>
        <taxon>Varidnaviria</taxon>
        <taxon>Bamfordvirae</taxon>
        <taxon>Nucleocytoviricota</taxon>
        <taxon>Megaviricetes</taxon>
        <taxon>Algavirales</taxon>
        <taxon>Phycodnaviridae</taxon>
        <taxon>Chlorovirus</taxon>
        <taxon>Chlorovirus americanus</taxon>
    </lineage>
</organism>
<dbReference type="GO" id="GO:0003677">
    <property type="term" value="F:DNA binding"/>
    <property type="evidence" value="ECO:0007669"/>
    <property type="project" value="InterPro"/>
</dbReference>
<evidence type="ECO:0000313" key="7">
    <source>
        <dbReference type="EMBL" id="ABT14839.1"/>
    </source>
</evidence>
<proteinExistence type="predicted"/>
<keyword evidence="3" id="KW-0255">Endonuclease</keyword>
<dbReference type="NCBIfam" id="TIGR01453">
    <property type="entry name" value="grpIintron_endo"/>
    <property type="match status" value="1"/>
</dbReference>
<name>A7IWW5_PBCVN</name>
<evidence type="ECO:0000259" key="6">
    <source>
        <dbReference type="PROSITE" id="PS50164"/>
    </source>
</evidence>
<dbReference type="Pfam" id="PF01541">
    <property type="entry name" value="GIY-YIG"/>
    <property type="match status" value="1"/>
</dbReference>
<dbReference type="OrthoDB" id="19703at10239"/>
<evidence type="ECO:0000256" key="4">
    <source>
        <dbReference type="ARBA" id="ARBA00022801"/>
    </source>
</evidence>
<dbReference type="Gene3D" id="1.10.10.10">
    <property type="entry name" value="Winged helix-like DNA-binding domain superfamily/Winged helix DNA-binding domain"/>
    <property type="match status" value="1"/>
</dbReference>
<dbReference type="SUPFAM" id="SSF64496">
    <property type="entry name" value="DNA-binding domain of intron-encoded endonucleases"/>
    <property type="match status" value="3"/>
</dbReference>
<dbReference type="InterPro" id="IPR000305">
    <property type="entry name" value="GIY-YIG_endonuc"/>
</dbReference>
<dbReference type="GeneID" id="5658804"/>
<dbReference type="KEGG" id="vg:5658804"/>
<keyword evidence="2" id="KW-0540">Nuclease</keyword>
<dbReference type="SMART" id="SM00496">
    <property type="entry name" value="IENR2"/>
    <property type="match status" value="4"/>
</dbReference>
<dbReference type="SMART" id="SM00465">
    <property type="entry name" value="GIYc"/>
    <property type="match status" value="1"/>
</dbReference>
<dbReference type="InterPro" id="IPR035901">
    <property type="entry name" value="GIY-YIG_endonuc_sf"/>
</dbReference>
<dbReference type="SUPFAM" id="SSF82771">
    <property type="entry name" value="GIY-YIG endonuclease"/>
    <property type="match status" value="1"/>
</dbReference>
<gene>
    <name evidence="7" type="primary">B440L</name>
    <name evidence="7" type="ORF">NY2A_B440L</name>
</gene>
<evidence type="ECO:0000256" key="1">
    <source>
        <dbReference type="ARBA" id="ARBA00010045"/>
    </source>
</evidence>
<feature type="region of interest" description="Disordered" evidence="5">
    <location>
        <begin position="85"/>
        <end position="119"/>
    </location>
</feature>
<evidence type="ECO:0000313" key="8">
    <source>
        <dbReference type="Proteomes" id="UP000202419"/>
    </source>
</evidence>
<sequence>MGFIYMLTSPSDKKYVGQTIRTLEERLDKHKRLNSHCTALKNAIQKYGWNNFIVDYYECPDDELNKHERWLVELMGTLAPGGYNLKEGGGSRGKASEETKKKMSEAQSGENNPMWGIPKSQETKDKLREANLGEKNPNYGKTGENHHNYGRKCAQETKDKMSLALSGEKNPNYGKTGENHHNYGRKCAQETKDKMSLALSGEKNPNYGRTGDKHPNSKRVYQYTLDEIYIDDFSTSKEAAQKLGREDGSVIAKCARGKISKAYGFKWSYELI</sequence>
<dbReference type="PROSITE" id="PS50164">
    <property type="entry name" value="GIY_YIG"/>
    <property type="match status" value="1"/>
</dbReference>
<organismHost>
    <name type="scientific">Chlorella</name>
    <dbReference type="NCBI Taxonomy" id="3071"/>
</organismHost>
<dbReference type="InterPro" id="IPR036388">
    <property type="entry name" value="WH-like_DNA-bd_sf"/>
</dbReference>
<dbReference type="Pfam" id="PF07460">
    <property type="entry name" value="NUMOD3"/>
    <property type="match status" value="3"/>
</dbReference>
<dbReference type="InterPro" id="IPR006350">
    <property type="entry name" value="Intron_endoG1"/>
</dbReference>
<evidence type="ECO:0000256" key="3">
    <source>
        <dbReference type="ARBA" id="ARBA00022759"/>
    </source>
</evidence>
<evidence type="ECO:0000256" key="2">
    <source>
        <dbReference type="ARBA" id="ARBA00022722"/>
    </source>
</evidence>
<feature type="compositionally biased region" description="Basic and acidic residues" evidence="5">
    <location>
        <begin position="94"/>
        <end position="104"/>
    </location>
</feature>
<protein>
    <submittedName>
        <fullName evidence="7">Uncharacterized protein B440L</fullName>
    </submittedName>
</protein>
<comment type="similarity">
    <text evidence="1">To endonucleases of group I introns of fungi and phage.</text>
</comment>
<dbReference type="CDD" id="cd10443">
    <property type="entry name" value="GIY-YIG_HE_Tlr8p_PBC-V_like"/>
    <property type="match status" value="1"/>
</dbReference>
<dbReference type="InterPro" id="IPR003611">
    <property type="entry name" value="NUMOD3"/>
</dbReference>
<evidence type="ECO:0000256" key="5">
    <source>
        <dbReference type="SAM" id="MobiDB-lite"/>
    </source>
</evidence>
<dbReference type="InterPro" id="IPR003647">
    <property type="entry name" value="Intron_nuc_1_rpt"/>
</dbReference>